<keyword evidence="4" id="KW-0469">Meiosis</keyword>
<evidence type="ECO:0000259" key="6">
    <source>
        <dbReference type="SMART" id="SM00382"/>
    </source>
</evidence>
<dbReference type="Proteomes" id="UP000023623">
    <property type="component" value="Unassembled WGS sequence"/>
</dbReference>
<dbReference type="PRINTS" id="PR00300">
    <property type="entry name" value="CLPPROTEASEA"/>
</dbReference>
<dbReference type="Pfam" id="PF23242">
    <property type="entry name" value="AAA_lid_TRIP13_C"/>
    <property type="match status" value="1"/>
</dbReference>
<dbReference type="OrthoDB" id="5925at2759"/>
<dbReference type="InterPro" id="IPR003960">
    <property type="entry name" value="ATPase_AAA_CS"/>
</dbReference>
<dbReference type="Gene3D" id="3.40.50.300">
    <property type="entry name" value="P-loop containing nucleotide triphosphate hydrolases"/>
    <property type="match status" value="1"/>
</dbReference>
<dbReference type="InterPro" id="IPR058249">
    <property type="entry name" value="Pch2_C"/>
</dbReference>
<accession>A0A022Y2A9</accession>
<dbReference type="InterPro" id="IPR003959">
    <property type="entry name" value="ATPase_AAA_core"/>
</dbReference>
<dbReference type="GO" id="GO:0051598">
    <property type="term" value="P:meiotic recombination checkpoint signaling"/>
    <property type="evidence" value="ECO:0007669"/>
    <property type="project" value="TreeGrafter"/>
</dbReference>
<dbReference type="AlphaFoldDB" id="A0A022Y2A9"/>
<evidence type="ECO:0000313" key="7">
    <source>
        <dbReference type="EMBL" id="EZF76723.1"/>
    </source>
</evidence>
<dbReference type="FunFam" id="3.40.50.300:FF:001494">
    <property type="entry name" value="Pachytene checkpoint component Pch2"/>
    <property type="match status" value="1"/>
</dbReference>
<evidence type="ECO:0000256" key="5">
    <source>
        <dbReference type="RuleBase" id="RU003651"/>
    </source>
</evidence>
<keyword evidence="3 5" id="KW-0067">ATP-binding</keyword>
<dbReference type="SUPFAM" id="SSF52540">
    <property type="entry name" value="P-loop containing nucleoside triphosphate hydrolases"/>
    <property type="match status" value="1"/>
</dbReference>
<protein>
    <recommendedName>
        <fullName evidence="6">AAA+ ATPase domain-containing protein</fullName>
    </recommendedName>
</protein>
<dbReference type="GO" id="GO:0007131">
    <property type="term" value="P:reciprocal meiotic recombination"/>
    <property type="evidence" value="ECO:0007669"/>
    <property type="project" value="TreeGrafter"/>
</dbReference>
<evidence type="ECO:0000256" key="4">
    <source>
        <dbReference type="ARBA" id="ARBA00023254"/>
    </source>
</evidence>
<comment type="similarity">
    <text evidence="1">Belongs to the AAA ATPase family. PCH2 subfamily.</text>
</comment>
<dbReference type="GO" id="GO:0005524">
    <property type="term" value="F:ATP binding"/>
    <property type="evidence" value="ECO:0007669"/>
    <property type="project" value="UniProtKB-KW"/>
</dbReference>
<gene>
    <name evidence="7" type="ORF">H105_01915</name>
</gene>
<dbReference type="HOGENOM" id="CLU_028208_1_0_1"/>
<dbReference type="InterPro" id="IPR001270">
    <property type="entry name" value="ClpA/B"/>
</dbReference>
<dbReference type="InterPro" id="IPR027417">
    <property type="entry name" value="P-loop_NTPase"/>
</dbReference>
<evidence type="ECO:0000256" key="2">
    <source>
        <dbReference type="ARBA" id="ARBA00022741"/>
    </source>
</evidence>
<dbReference type="PANTHER" id="PTHR45991:SF1">
    <property type="entry name" value="PACHYTENE CHECKPOINT PROTEIN 2 HOMOLOG"/>
    <property type="match status" value="1"/>
</dbReference>
<dbReference type="GO" id="GO:0005634">
    <property type="term" value="C:nucleus"/>
    <property type="evidence" value="ECO:0007669"/>
    <property type="project" value="TreeGrafter"/>
</dbReference>
<sequence>MGQSAVRAINTPILHVEARLGTNDGGTITRTDIVRDEVARWLIDNFAVLSIGQEIRTFGTETRPHSTYLDSIRVIECSGMQCESETFRLDVVNLDIQAYQLRASEPENLSQDHDGEKQDEYSPQARVMPLPNKELDGIWESLLFDQPIHTNLLHAVSRMLGFSWRKLDPRTITWNRLILLYGPPGTGKTSLCRSLAQKLAIRLGRQFPQSKLVEINAYSLGSKYFSESGKLVAKMFSMVESMLEDEPDTLVCVFIDEVETMTAQREQTLSGNDPLDAMRAVNSLLMSLDRLRQHLNVIVLCTSNLLSALDSAFLDRVDIKQFVPPPSEIGVYEIFRSCLESLSKCGLIEGSRFDVAPVDPTDTATELKYIIEPAQCLVLPSYGEMQLWYQLFPSSIPKQLADVAQVSVGLSGRSLRRIPALSLVLYTSYEVCTIDQALVALRRGVEEEWKAKREVEGKHLSQGHTSK</sequence>
<dbReference type="GO" id="GO:0016887">
    <property type="term" value="F:ATP hydrolysis activity"/>
    <property type="evidence" value="ECO:0007669"/>
    <property type="project" value="InterPro"/>
</dbReference>
<dbReference type="EMBL" id="KK208765">
    <property type="protein sequence ID" value="EZF76723.1"/>
    <property type="molecule type" value="Genomic_DNA"/>
</dbReference>
<proteinExistence type="inferred from homology"/>
<keyword evidence="2 5" id="KW-0547">Nucleotide-binding</keyword>
<feature type="domain" description="AAA+ ATPase" evidence="6">
    <location>
        <begin position="174"/>
        <end position="327"/>
    </location>
</feature>
<reference evidence="7 8" key="1">
    <citation type="submission" date="2014-02" db="EMBL/GenBank/DDBJ databases">
        <title>The Genome Sequence of Trichophyton rubrum (morphotype soudanense) CBS 452.61.</title>
        <authorList>
            <consortium name="The Broad Institute Genomics Platform"/>
            <person name="Cuomo C.A."/>
            <person name="White T.C."/>
            <person name="Graser Y."/>
            <person name="Martinez-Rossi N."/>
            <person name="Heitman J."/>
            <person name="Young S.K."/>
            <person name="Zeng Q."/>
            <person name="Gargeya S."/>
            <person name="Abouelleil A."/>
            <person name="Alvarado L."/>
            <person name="Chapman S.B."/>
            <person name="Gainer-Dewar J."/>
            <person name="Goldberg J."/>
            <person name="Griggs A."/>
            <person name="Gujja S."/>
            <person name="Hansen M."/>
            <person name="Howarth C."/>
            <person name="Imamovic A."/>
            <person name="Larimer J."/>
            <person name="Martinez D."/>
            <person name="Murphy C."/>
            <person name="Pearson M.D."/>
            <person name="Persinoti G."/>
            <person name="Poon T."/>
            <person name="Priest M."/>
            <person name="Roberts A.D."/>
            <person name="Saif S."/>
            <person name="Shea T.D."/>
            <person name="Sykes S.N."/>
            <person name="Wortman J."/>
            <person name="Nusbaum C."/>
            <person name="Birren B."/>
        </authorList>
    </citation>
    <scope>NUCLEOTIDE SEQUENCE [LARGE SCALE GENOMIC DNA]</scope>
    <source>
        <strain evidence="7 8">CBS 452.61</strain>
    </source>
</reference>
<dbReference type="SMART" id="SM00382">
    <property type="entry name" value="AAA"/>
    <property type="match status" value="1"/>
</dbReference>
<dbReference type="PANTHER" id="PTHR45991">
    <property type="entry name" value="PACHYTENE CHECKPOINT PROTEIN 2"/>
    <property type="match status" value="1"/>
</dbReference>
<evidence type="ECO:0000256" key="1">
    <source>
        <dbReference type="ARBA" id="ARBA00007271"/>
    </source>
</evidence>
<dbReference type="InterPro" id="IPR044539">
    <property type="entry name" value="Pch2-like"/>
</dbReference>
<dbReference type="PROSITE" id="PS00674">
    <property type="entry name" value="AAA"/>
    <property type="match status" value="1"/>
</dbReference>
<dbReference type="GO" id="GO:0005694">
    <property type="term" value="C:chromosome"/>
    <property type="evidence" value="ECO:0007669"/>
    <property type="project" value="TreeGrafter"/>
</dbReference>
<dbReference type="InterPro" id="IPR003593">
    <property type="entry name" value="AAA+_ATPase"/>
</dbReference>
<evidence type="ECO:0000256" key="3">
    <source>
        <dbReference type="ARBA" id="ARBA00022840"/>
    </source>
</evidence>
<evidence type="ECO:0000313" key="8">
    <source>
        <dbReference type="Proteomes" id="UP000023623"/>
    </source>
</evidence>
<dbReference type="Pfam" id="PF00004">
    <property type="entry name" value="AAA"/>
    <property type="match status" value="1"/>
</dbReference>
<name>A0A022Y2A9_TRISD</name>
<keyword evidence="8" id="KW-1185">Reference proteome</keyword>
<organism evidence="7 8">
    <name type="scientific">Trichophyton soudanense CBS 452.61</name>
    <dbReference type="NCBI Taxonomy" id="1215331"/>
    <lineage>
        <taxon>Eukaryota</taxon>
        <taxon>Fungi</taxon>
        <taxon>Dikarya</taxon>
        <taxon>Ascomycota</taxon>
        <taxon>Pezizomycotina</taxon>
        <taxon>Eurotiomycetes</taxon>
        <taxon>Eurotiomycetidae</taxon>
        <taxon>Onygenales</taxon>
        <taxon>Arthrodermataceae</taxon>
        <taxon>Trichophyton</taxon>
    </lineage>
</organism>
<dbReference type="Pfam" id="PF23563">
    <property type="entry name" value="TRIP13_N"/>
    <property type="match status" value="1"/>
</dbReference>